<sequence>METVTGAPAAGALAGAAAAGLSENQETMRFNSPSMATASMHSFHRFQPWGIKVKKGLRESPTAGRGMARRQAWQEQPFWRNAIMNDRILS</sequence>
<keyword evidence="3" id="KW-1185">Reference proteome</keyword>
<dbReference type="EMBL" id="JACIIZ010000003">
    <property type="protein sequence ID" value="MBB6250733.1"/>
    <property type="molecule type" value="Genomic_DNA"/>
</dbReference>
<protein>
    <submittedName>
        <fullName evidence="2">Uncharacterized protein</fullName>
    </submittedName>
</protein>
<dbReference type="Proteomes" id="UP000539175">
    <property type="component" value="Unassembled WGS sequence"/>
</dbReference>
<accession>A0A7X0AV95</accession>
<reference evidence="2 3" key="1">
    <citation type="submission" date="2020-08" db="EMBL/GenBank/DDBJ databases">
        <title>Genomic Encyclopedia of Type Strains, Phase IV (KMG-IV): sequencing the most valuable type-strain genomes for metagenomic binning, comparative biology and taxonomic classification.</title>
        <authorList>
            <person name="Goeker M."/>
        </authorList>
    </citation>
    <scope>NUCLEOTIDE SEQUENCE [LARGE SCALE GENOMIC DNA]</scope>
    <source>
        <strain evidence="2 3">DSM 22198</strain>
    </source>
</reference>
<dbReference type="RefSeq" id="WP_184798600.1">
    <property type="nucleotide sequence ID" value="NZ_JACIIZ010000003.1"/>
</dbReference>
<evidence type="ECO:0000313" key="3">
    <source>
        <dbReference type="Proteomes" id="UP000539175"/>
    </source>
</evidence>
<feature type="region of interest" description="Disordered" evidence="1">
    <location>
        <begin position="1"/>
        <end position="29"/>
    </location>
</feature>
<proteinExistence type="predicted"/>
<dbReference type="AlphaFoldDB" id="A0A7X0AV95"/>
<comment type="caution">
    <text evidence="2">The sequence shown here is derived from an EMBL/GenBank/DDBJ whole genome shotgun (WGS) entry which is preliminary data.</text>
</comment>
<organism evidence="2 3">
    <name type="scientific">Nitrospirillum iridis</name>
    <dbReference type="NCBI Taxonomy" id="765888"/>
    <lineage>
        <taxon>Bacteria</taxon>
        <taxon>Pseudomonadati</taxon>
        <taxon>Pseudomonadota</taxon>
        <taxon>Alphaproteobacteria</taxon>
        <taxon>Rhodospirillales</taxon>
        <taxon>Azospirillaceae</taxon>
        <taxon>Nitrospirillum</taxon>
    </lineage>
</organism>
<evidence type="ECO:0000313" key="2">
    <source>
        <dbReference type="EMBL" id="MBB6250733.1"/>
    </source>
</evidence>
<feature type="compositionally biased region" description="Low complexity" evidence="1">
    <location>
        <begin position="1"/>
        <end position="21"/>
    </location>
</feature>
<gene>
    <name evidence="2" type="ORF">FHS74_001278</name>
</gene>
<name>A0A7X0AV95_9PROT</name>
<evidence type="ECO:0000256" key="1">
    <source>
        <dbReference type="SAM" id="MobiDB-lite"/>
    </source>
</evidence>